<dbReference type="OrthoDB" id="2334862at2"/>
<dbReference type="InterPro" id="IPR020208">
    <property type="entry name" value="DUF2712"/>
</dbReference>
<accession>W7B5Q2</accession>
<evidence type="ECO:0000313" key="2">
    <source>
        <dbReference type="EMBL" id="EUJ21267.1"/>
    </source>
</evidence>
<name>W7B5Q2_9LIST</name>
<evidence type="ECO:0008006" key="4">
    <source>
        <dbReference type="Google" id="ProtNLM"/>
    </source>
</evidence>
<dbReference type="STRING" id="1265819.PGRAN_14213"/>
<reference evidence="2 3" key="1">
    <citation type="journal article" date="2014" name="Int. J. Syst. Evol. Microbiol.">
        <title>Listeria floridensis sp. nov., Listeria aquatica sp. nov., Listeria cornellensis sp. nov., Listeria riparia sp. nov. and Listeria grandensis sp. nov., from agricultural and natural environments.</title>
        <authorList>
            <person name="den Bakker H.C."/>
            <person name="Warchocki S."/>
            <person name="Wright E.M."/>
            <person name="Allred A.F."/>
            <person name="Ahlstrom C."/>
            <person name="Manuel C.S."/>
            <person name="Stasiewicz M.J."/>
            <person name="Burrell A."/>
            <person name="Roof S."/>
            <person name="Strawn L."/>
            <person name="Fortes E.D."/>
            <person name="Nightingale K.K."/>
            <person name="Kephart D."/>
            <person name="Wiedmann M."/>
        </authorList>
    </citation>
    <scope>NUCLEOTIDE SEQUENCE [LARGE SCALE GENOMIC DNA]</scope>
    <source>
        <strain evidence="3">FSL F6-971</strain>
    </source>
</reference>
<keyword evidence="1" id="KW-0732">Signal</keyword>
<feature type="chain" id="PRO_5039395654" description="DUF2712 domain-containing protein" evidence="1">
    <location>
        <begin position="22"/>
        <end position="144"/>
    </location>
</feature>
<sequence>MKSKRKLVLIIVLLLSLVVLARPVSASNDNIKFNFTIKTYHANSVSGEKYRQTTNTKNNWKVNFSYSGEGAGTVTTFWLDKKMPWYAELNHQVVSGTYNVKQGTTIYKPAYSSASQQNVRLGAENNNYSAKSYTASGYWDEETN</sequence>
<organism evidence="2 3">
    <name type="scientific">Listeria grandensis FSL F6-0971</name>
    <dbReference type="NCBI Taxonomy" id="1265819"/>
    <lineage>
        <taxon>Bacteria</taxon>
        <taxon>Bacillati</taxon>
        <taxon>Bacillota</taxon>
        <taxon>Bacilli</taxon>
        <taxon>Bacillales</taxon>
        <taxon>Listeriaceae</taxon>
        <taxon>Listeria</taxon>
    </lineage>
</organism>
<proteinExistence type="predicted"/>
<dbReference type="AlphaFoldDB" id="W7B5Q2"/>
<dbReference type="RefSeq" id="WP_036067722.1">
    <property type="nucleotide sequence ID" value="NZ_AODD01000027.1"/>
</dbReference>
<dbReference type="EMBL" id="AODD01000027">
    <property type="protein sequence ID" value="EUJ21267.1"/>
    <property type="molecule type" value="Genomic_DNA"/>
</dbReference>
<keyword evidence="3" id="KW-1185">Reference proteome</keyword>
<comment type="caution">
    <text evidence="2">The sequence shown here is derived from an EMBL/GenBank/DDBJ whole genome shotgun (WGS) entry which is preliminary data.</text>
</comment>
<evidence type="ECO:0000313" key="3">
    <source>
        <dbReference type="Proteomes" id="UP000019253"/>
    </source>
</evidence>
<evidence type="ECO:0000256" key="1">
    <source>
        <dbReference type="SAM" id="SignalP"/>
    </source>
</evidence>
<dbReference type="Proteomes" id="UP000019253">
    <property type="component" value="Unassembled WGS sequence"/>
</dbReference>
<gene>
    <name evidence="2" type="ORF">PGRAN_14213</name>
</gene>
<dbReference type="PATRIC" id="fig|1265819.5.peg.2841"/>
<feature type="signal peptide" evidence="1">
    <location>
        <begin position="1"/>
        <end position="21"/>
    </location>
</feature>
<dbReference type="Pfam" id="PF10916">
    <property type="entry name" value="DUF2712"/>
    <property type="match status" value="1"/>
</dbReference>
<protein>
    <recommendedName>
        <fullName evidence="4">DUF2712 domain-containing protein</fullName>
    </recommendedName>
</protein>